<dbReference type="InterPro" id="IPR029058">
    <property type="entry name" value="AB_hydrolase_fold"/>
</dbReference>
<evidence type="ECO:0000313" key="4">
    <source>
        <dbReference type="Proteomes" id="UP000708576"/>
    </source>
</evidence>
<gene>
    <name evidence="3" type="ORF">KEM10_05605</name>
</gene>
<dbReference type="PANTHER" id="PTHR40111:SF1">
    <property type="entry name" value="CEPHALOSPORIN-C DEACETYLASE"/>
    <property type="match status" value="1"/>
</dbReference>
<feature type="chain" id="PRO_5045561326" evidence="1">
    <location>
        <begin position="23"/>
        <end position="428"/>
    </location>
</feature>
<accession>A0ABS5JSB5</accession>
<dbReference type="InterPro" id="IPR008391">
    <property type="entry name" value="AXE1_dom"/>
</dbReference>
<evidence type="ECO:0000259" key="2">
    <source>
        <dbReference type="Pfam" id="PF05448"/>
    </source>
</evidence>
<name>A0ABS5JSB5_9BACT</name>
<feature type="domain" description="Acetyl xylan esterase" evidence="2">
    <location>
        <begin position="120"/>
        <end position="407"/>
    </location>
</feature>
<dbReference type="RefSeq" id="WP_212214547.1">
    <property type="nucleotide sequence ID" value="NZ_JAGUCO010000002.1"/>
</dbReference>
<comment type="caution">
    <text evidence="3">The sequence shown here is derived from an EMBL/GenBank/DDBJ whole genome shotgun (WGS) entry which is preliminary data.</text>
</comment>
<dbReference type="SUPFAM" id="SSF53474">
    <property type="entry name" value="alpha/beta-Hydrolases"/>
    <property type="match status" value="1"/>
</dbReference>
<proteinExistence type="predicted"/>
<keyword evidence="4" id="KW-1185">Reference proteome</keyword>
<evidence type="ECO:0000256" key="1">
    <source>
        <dbReference type="SAM" id="SignalP"/>
    </source>
</evidence>
<dbReference type="InterPro" id="IPR039069">
    <property type="entry name" value="CE7"/>
</dbReference>
<evidence type="ECO:0000313" key="3">
    <source>
        <dbReference type="EMBL" id="MBS2097747.1"/>
    </source>
</evidence>
<protein>
    <submittedName>
        <fullName evidence="3">Acetylxylan esterase</fullName>
    </submittedName>
</protein>
<keyword evidence="1" id="KW-0732">Signal</keyword>
<dbReference type="PANTHER" id="PTHR40111">
    <property type="entry name" value="CEPHALOSPORIN-C DEACETYLASE"/>
    <property type="match status" value="1"/>
</dbReference>
<dbReference type="Gene3D" id="3.40.50.1820">
    <property type="entry name" value="alpha/beta hydrolase"/>
    <property type="match status" value="1"/>
</dbReference>
<sequence length="428" mass="48275">MKKSLYVAIFLIAILSNNPLKAQVKIQPNHSDGIYKKGETVEWNVHFASDARFDSLHYSILPGALNSISEGLLKPNDTIISYTFDSPGSVLLKIGWKNAENEIKYAKGGAIADPNKIKLSDKKPKDFDAFWESKVKELEKTPNNAKLKKGTSDVDGVDYYKITMDNIRGAHIQGQLVKPTNGKKLPAMLVVQWAGVYPLEKDWVQYYAKDGWLVLNILAHDLPIDNEKEFYDNQFKNELKDYWMIGNEDKDESYFLRMYLSCYQAAEYLTQREDWNGETLVVTGTSQGGMQALMTAGLHPDITSCVALVPAGFDMMGPSVNRKGGWPQWYNCTWGGRDAEKVRETSKYYDVANFVSNIKCPVYVGVGLIDEVCPLEGVIAGLNQLKKKNKEVMILVDSPHQNVNKSQEPFNHMRDKVWFPALKNGNIP</sequence>
<organism evidence="3 4">
    <name type="scientific">Carboxylicivirga linearis</name>
    <dbReference type="NCBI Taxonomy" id="1628157"/>
    <lineage>
        <taxon>Bacteria</taxon>
        <taxon>Pseudomonadati</taxon>
        <taxon>Bacteroidota</taxon>
        <taxon>Bacteroidia</taxon>
        <taxon>Marinilabiliales</taxon>
        <taxon>Marinilabiliaceae</taxon>
        <taxon>Carboxylicivirga</taxon>
    </lineage>
</organism>
<dbReference type="EMBL" id="JAGUCO010000002">
    <property type="protein sequence ID" value="MBS2097747.1"/>
    <property type="molecule type" value="Genomic_DNA"/>
</dbReference>
<dbReference type="Pfam" id="PF05448">
    <property type="entry name" value="AXE1"/>
    <property type="match status" value="1"/>
</dbReference>
<feature type="signal peptide" evidence="1">
    <location>
        <begin position="1"/>
        <end position="22"/>
    </location>
</feature>
<dbReference type="Proteomes" id="UP000708576">
    <property type="component" value="Unassembled WGS sequence"/>
</dbReference>
<reference evidence="3 4" key="1">
    <citation type="journal article" date="2015" name="Int. J. Syst. Evol. Microbiol.">
        <title>Carboxylicivirga linearis sp. nov., isolated from a sea cucumber culture pond.</title>
        <authorList>
            <person name="Wang F.Q."/>
            <person name="Zhou Y.X."/>
            <person name="Lin X.Z."/>
            <person name="Chen G.J."/>
            <person name="Du Z.J."/>
        </authorList>
    </citation>
    <scope>NUCLEOTIDE SEQUENCE [LARGE SCALE GENOMIC DNA]</scope>
    <source>
        <strain evidence="3 4">FB218</strain>
    </source>
</reference>